<dbReference type="AlphaFoldDB" id="A0A9E7JZ32"/>
<keyword evidence="3" id="KW-1185">Reference proteome</keyword>
<protein>
    <submittedName>
        <fullName evidence="2">Glucan endo-1,3-beta-glucosidase</fullName>
    </submittedName>
</protein>
<proteinExistence type="predicted"/>
<organism evidence="2 3">
    <name type="scientific">Musa troglodytarum</name>
    <name type="common">fe'i banana</name>
    <dbReference type="NCBI Taxonomy" id="320322"/>
    <lineage>
        <taxon>Eukaryota</taxon>
        <taxon>Viridiplantae</taxon>
        <taxon>Streptophyta</taxon>
        <taxon>Embryophyta</taxon>
        <taxon>Tracheophyta</taxon>
        <taxon>Spermatophyta</taxon>
        <taxon>Magnoliopsida</taxon>
        <taxon>Liliopsida</taxon>
        <taxon>Zingiberales</taxon>
        <taxon>Musaceae</taxon>
        <taxon>Musa</taxon>
    </lineage>
</organism>
<sequence>MSGGSSTEADEVRGKHQSRTECAVNSSCHGDCIFPGSKRMNVTVAGMSAIQTSKAGASFTLRLRTGTAHDQMTPMILNILVASILSWTIWS</sequence>
<evidence type="ECO:0000313" key="2">
    <source>
        <dbReference type="EMBL" id="URD98608.1"/>
    </source>
</evidence>
<feature type="region of interest" description="Disordered" evidence="1">
    <location>
        <begin position="1"/>
        <end position="20"/>
    </location>
</feature>
<gene>
    <name evidence="2" type="ORF">MUK42_34586</name>
</gene>
<evidence type="ECO:0000256" key="1">
    <source>
        <dbReference type="SAM" id="MobiDB-lite"/>
    </source>
</evidence>
<dbReference type="Proteomes" id="UP001055439">
    <property type="component" value="Chromosome 4"/>
</dbReference>
<accession>A0A9E7JZ32</accession>
<name>A0A9E7JZ32_9LILI</name>
<evidence type="ECO:0000313" key="3">
    <source>
        <dbReference type="Proteomes" id="UP001055439"/>
    </source>
</evidence>
<reference evidence="2" key="1">
    <citation type="submission" date="2022-05" db="EMBL/GenBank/DDBJ databases">
        <title>The Musa troglodytarum L. genome provides insights into the mechanism of non-climacteric behaviour and enrichment of carotenoids.</title>
        <authorList>
            <person name="Wang J."/>
        </authorList>
    </citation>
    <scope>NUCLEOTIDE SEQUENCE</scope>
    <source>
        <tissue evidence="2">Leaf</tissue>
    </source>
</reference>
<dbReference type="EMBL" id="CP097506">
    <property type="protein sequence ID" value="URD98608.1"/>
    <property type="molecule type" value="Genomic_DNA"/>
</dbReference>